<evidence type="ECO:0000313" key="3">
    <source>
        <dbReference type="Proteomes" id="UP001649230"/>
    </source>
</evidence>
<feature type="transmembrane region" description="Helical" evidence="1">
    <location>
        <begin position="52"/>
        <end position="74"/>
    </location>
</feature>
<keyword evidence="1" id="KW-0812">Transmembrane</keyword>
<proteinExistence type="predicted"/>
<accession>A0ABY3SMM4</accession>
<name>A0ABY3SMM4_9BACL</name>
<protein>
    <submittedName>
        <fullName evidence="2">Uncharacterized protein</fullName>
    </submittedName>
</protein>
<dbReference type="RefSeq" id="WP_235121817.1">
    <property type="nucleotide sequence ID" value="NZ_CP090978.1"/>
</dbReference>
<reference evidence="2 3" key="1">
    <citation type="journal article" date="2024" name="Int. J. Syst. Evol. Microbiol.">
        <title>Paenibacillus hexagrammi sp. nov., a novel bacterium isolated from the gut content of Hexagrammos agrammus.</title>
        <authorList>
            <person name="Jung H.K."/>
            <person name="Kim D.G."/>
            <person name="Zin H."/>
            <person name="Park J."/>
            <person name="Jung H."/>
            <person name="Kim Y.O."/>
            <person name="Kong H.J."/>
            <person name="Kim J.W."/>
            <person name="Kim Y.S."/>
        </authorList>
    </citation>
    <scope>NUCLEOTIDE SEQUENCE [LARGE SCALE GENOMIC DNA]</scope>
    <source>
        <strain evidence="2 3">YPD9-1</strain>
    </source>
</reference>
<organism evidence="2 3">
    <name type="scientific">Paenibacillus hexagrammi</name>
    <dbReference type="NCBI Taxonomy" id="2908839"/>
    <lineage>
        <taxon>Bacteria</taxon>
        <taxon>Bacillati</taxon>
        <taxon>Bacillota</taxon>
        <taxon>Bacilli</taxon>
        <taxon>Bacillales</taxon>
        <taxon>Paenibacillaceae</taxon>
        <taxon>Paenibacillus</taxon>
    </lineage>
</organism>
<keyword evidence="1" id="KW-0472">Membrane</keyword>
<evidence type="ECO:0000256" key="1">
    <source>
        <dbReference type="SAM" id="Phobius"/>
    </source>
</evidence>
<evidence type="ECO:0000313" key="2">
    <source>
        <dbReference type="EMBL" id="UJF35249.1"/>
    </source>
</evidence>
<dbReference type="Proteomes" id="UP001649230">
    <property type="component" value="Chromosome"/>
</dbReference>
<keyword evidence="3" id="KW-1185">Reference proteome</keyword>
<gene>
    <name evidence="2" type="ORF">L0M14_09095</name>
</gene>
<sequence>MSFFTRKKLVQAFMIILLIAGLLYFLFDTHAGNRILHGNMQQLSDYLRSLGIYGKLLGMALVILQTFFPFIPLFW</sequence>
<dbReference type="EMBL" id="CP090978">
    <property type="protein sequence ID" value="UJF35249.1"/>
    <property type="molecule type" value="Genomic_DNA"/>
</dbReference>
<keyword evidence="1" id="KW-1133">Transmembrane helix</keyword>
<feature type="transmembrane region" description="Helical" evidence="1">
    <location>
        <begin position="12"/>
        <end position="32"/>
    </location>
</feature>